<dbReference type="Pfam" id="PF04892">
    <property type="entry name" value="VanZ"/>
    <property type="match status" value="1"/>
</dbReference>
<dbReference type="InterPro" id="IPR053150">
    <property type="entry name" value="Teicoplanin_resist-assoc"/>
</dbReference>
<sequence>MSQSKLHKMNVFIKIFIHLSFIIYALNVLQQVFGPLHIPPMSETFWNWEWNVQLIPFYFVGDLFAQYHTNGSWFFWNAVKLSFYNMLLLVPLGVYLSIYKVSSMKKAAAIIFVVSFGLEISQLVLSYSGVIIARTFNVDDLILNTVGGVIGYFIFKQLKLFYRSFHFKKQHVNG</sequence>
<keyword evidence="1" id="KW-0812">Transmembrane</keyword>
<feature type="transmembrane region" description="Helical" evidence="1">
    <location>
        <begin position="73"/>
        <end position="96"/>
    </location>
</feature>
<dbReference type="AlphaFoldDB" id="A0AB39BW24"/>
<name>A0AB39BW24_9BACI</name>
<dbReference type="EMBL" id="CP162551">
    <property type="protein sequence ID" value="XDI37793.1"/>
    <property type="molecule type" value="Genomic_DNA"/>
</dbReference>
<gene>
    <name evidence="3" type="ORF">AB3N04_05595</name>
</gene>
<evidence type="ECO:0000313" key="3">
    <source>
        <dbReference type="EMBL" id="XDI37793.1"/>
    </source>
</evidence>
<evidence type="ECO:0000256" key="1">
    <source>
        <dbReference type="SAM" id="Phobius"/>
    </source>
</evidence>
<feature type="transmembrane region" description="Helical" evidence="1">
    <location>
        <begin position="108"/>
        <end position="129"/>
    </location>
</feature>
<evidence type="ECO:0000259" key="2">
    <source>
        <dbReference type="Pfam" id="PF04892"/>
    </source>
</evidence>
<reference evidence="3" key="1">
    <citation type="submission" date="2024-07" db="EMBL/GenBank/DDBJ databases">
        <title>Identification and characteristics of an arsenic-resistant bacterial isolate, which belongs to a novel species.</title>
        <authorList>
            <person name="Juszczyk A."/>
            <person name="Kowalczyk A."/>
            <person name="Was K."/>
            <person name="Kosowicz W."/>
            <person name="Budzyn A."/>
            <person name="Latowski D."/>
        </authorList>
    </citation>
    <scope>NUCLEOTIDE SEQUENCE</scope>
    <source>
        <strain evidence="3">As8PL</strain>
    </source>
</reference>
<dbReference type="PANTHER" id="PTHR36834">
    <property type="entry name" value="MEMBRANE PROTEIN-RELATED"/>
    <property type="match status" value="1"/>
</dbReference>
<keyword evidence="1" id="KW-1133">Transmembrane helix</keyword>
<organism evidence="3">
    <name type="scientific">Alkalihalophilus sp. As8PL</name>
    <dbReference type="NCBI Taxonomy" id="3237103"/>
    <lineage>
        <taxon>Bacteria</taxon>
        <taxon>Bacillati</taxon>
        <taxon>Bacillota</taxon>
        <taxon>Bacilli</taxon>
        <taxon>Bacillales</taxon>
        <taxon>Bacillaceae</taxon>
        <taxon>Alkalihalophilus</taxon>
    </lineage>
</organism>
<protein>
    <submittedName>
        <fullName evidence="3">VanZ family protein</fullName>
    </submittedName>
</protein>
<feature type="domain" description="VanZ-like" evidence="2">
    <location>
        <begin position="21"/>
        <end position="156"/>
    </location>
</feature>
<dbReference type="PANTHER" id="PTHR36834:SF1">
    <property type="entry name" value="INTEGRAL MEMBRANE PROTEIN"/>
    <property type="match status" value="1"/>
</dbReference>
<keyword evidence="1" id="KW-0472">Membrane</keyword>
<accession>A0AB39BW24</accession>
<dbReference type="InterPro" id="IPR006976">
    <property type="entry name" value="VanZ-like"/>
</dbReference>
<dbReference type="RefSeq" id="WP_368505121.1">
    <property type="nucleotide sequence ID" value="NZ_CP162551.1"/>
</dbReference>
<feature type="transmembrane region" description="Helical" evidence="1">
    <location>
        <begin position="12"/>
        <end position="33"/>
    </location>
</feature>
<proteinExistence type="predicted"/>
<feature type="transmembrane region" description="Helical" evidence="1">
    <location>
        <begin position="141"/>
        <end position="162"/>
    </location>
</feature>